<accession>A0A9P8KW40</accession>
<dbReference type="EMBL" id="JAGHQL010000126">
    <property type="protein sequence ID" value="KAH0538020.1"/>
    <property type="molecule type" value="Genomic_DNA"/>
</dbReference>
<feature type="region of interest" description="Disordered" evidence="2">
    <location>
        <begin position="326"/>
        <end position="354"/>
    </location>
</feature>
<feature type="compositionally biased region" description="Basic residues" evidence="2">
    <location>
        <begin position="194"/>
        <end position="204"/>
    </location>
</feature>
<keyword evidence="4" id="KW-1185">Reference proteome</keyword>
<feature type="compositionally biased region" description="Basic and acidic residues" evidence="2">
    <location>
        <begin position="237"/>
        <end position="250"/>
    </location>
</feature>
<feature type="compositionally biased region" description="Polar residues" evidence="2">
    <location>
        <begin position="113"/>
        <end position="133"/>
    </location>
</feature>
<sequence length="1298" mass="142903">MGLQLPQLYSGGLDGQFDSNTACGTDIQLENADLHNDKSGHVGVIAGADRNMAPPDLPLKQRPPAPHIEPFLRLERPPSTEAIHQFKYGKPEALKLNLKGRSKDAQVEKPAPSQASQPTHNGNNTDAANANVSNSGISHEFSEARSTPQIRDCVTASRNVAAGNTYSTLLCGSEATGDSRGVDTTEHPPPSNSRQRKKSKHNKYKGTGSRDNIALNSNQSPLGHLQEKSSRPTSRGGRLDENDPFQHHPYAESALGSTWPFLDLQHDTARPSECQPPLGVVSGRAEKSPSEAALKPRVLPPQVVVIIDDDDDSVAVTSSDDVLGSAARTLDKGDGGEKASSSGTNGCPSLQEKPYSIQNTDVIREDCTARGTSHLSAQDRGLPLRTPTAPQGRLTSIACQLTKSSHMTRPIPRQKTMSGCSRVSPAASHTRVIPTLERQSLWGLKAQKSQPKCNNPPPPGASGVAQVSTTTVAGLLEMAVGRAQQNDEELEAKEAEIRSGQAKIKAFQYENAEQRAQLELATNDLRKCQTKYNGLQKFLEGLANDRNALKQEIQALNKRFDEVVDERRELESLLKESEQSMGNLANRVRELGDLERLSNEAKHEILQLQSTVEILRGELDEKSGLLAAERDRTLRLETERGVSHQRHEELKELYANGQRNVSELHQAQYKPFCLFFCKLNLLTFSRRDEYNRLTNELKEGENFKSESLMKISDLITSLSNGYASTPSLQSLQPTNYADELNRIPERLSVVEQMYCDSIEAGKEREQLLGEIFALKVDIVSREQQNLSLRESNDAAVGKLQCSNKMVSELKEEIATMQTESWTLNETISALQIDMAQLSALPRVDPQTLAQLQEFKTTNEELRAKIGEESSKILTHKEDIRQVTEKLALALEETQGLKIKQTLEKDRASLEKIAASVRQRELHRYENSIRQLTEAKNKAEEKVALSERQRQLSEDSFFALEDRFEALKKSEEAAAQGATRLKAEMAAQEAKIVSQREQNHALEILNQELASRATEAECRLTESERRRDAAEANAIERAHIITKLKGTYEMEVISKSQMEDTLRCHFLLYPDEPFSPGALERVILDLIRKGTPCRARSGTPPEIRADRKQEPLKYMSQKGLNSLGGSPAREMDTGGSPPVAETGTRKSNAKALVTAGLHPRLDRQLLDEESFSIPETQLIENPVTSFSEIGRPGNPGGSGDLSDSELSEAPVSPQNNTPSGDLRKSNISKAKQKSPKAASKLAVGQAKNKISPMTPNLPTRTCTKRLRGADPGTSKAHGKKRAKLNGISLITPDSQTPNH</sequence>
<feature type="region of interest" description="Disordered" evidence="2">
    <location>
        <begin position="170"/>
        <end position="251"/>
    </location>
</feature>
<dbReference type="OrthoDB" id="5421656at2759"/>
<dbReference type="PANTHER" id="PTHR45615">
    <property type="entry name" value="MYOSIN HEAVY CHAIN, NON-MUSCLE"/>
    <property type="match status" value="1"/>
</dbReference>
<feature type="compositionally biased region" description="Polar residues" evidence="2">
    <location>
        <begin position="339"/>
        <end position="348"/>
    </location>
</feature>
<organism evidence="3 4">
    <name type="scientific">Glutinoglossum americanum</name>
    <dbReference type="NCBI Taxonomy" id="1670608"/>
    <lineage>
        <taxon>Eukaryota</taxon>
        <taxon>Fungi</taxon>
        <taxon>Dikarya</taxon>
        <taxon>Ascomycota</taxon>
        <taxon>Pezizomycotina</taxon>
        <taxon>Geoglossomycetes</taxon>
        <taxon>Geoglossales</taxon>
        <taxon>Geoglossaceae</taxon>
        <taxon>Glutinoglossum</taxon>
    </lineage>
</organism>
<dbReference type="Gene3D" id="1.10.287.1490">
    <property type="match status" value="1"/>
</dbReference>
<reference evidence="3" key="1">
    <citation type="submission" date="2021-03" db="EMBL/GenBank/DDBJ databases">
        <title>Comparative genomics and phylogenomic investigation of the class Geoglossomycetes provide insights into ecological specialization and systematics.</title>
        <authorList>
            <person name="Melie T."/>
            <person name="Pirro S."/>
            <person name="Miller A.N."/>
            <person name="Quandt A."/>
        </authorList>
    </citation>
    <scope>NUCLEOTIDE SEQUENCE</scope>
    <source>
        <strain evidence="3">GBOQ0MN5Z8</strain>
    </source>
</reference>
<comment type="caution">
    <text evidence="3">The sequence shown here is derived from an EMBL/GenBank/DDBJ whole genome shotgun (WGS) entry which is preliminary data.</text>
</comment>
<feature type="region of interest" description="Disordered" evidence="2">
    <location>
        <begin position="410"/>
        <end position="429"/>
    </location>
</feature>
<proteinExistence type="predicted"/>
<feature type="region of interest" description="Disordered" evidence="2">
    <location>
        <begin position="1092"/>
        <end position="1147"/>
    </location>
</feature>
<protein>
    <submittedName>
        <fullName evidence="3">Uncharacterized protein</fullName>
    </submittedName>
</protein>
<feature type="coiled-coil region" evidence="1">
    <location>
        <begin position="476"/>
        <end position="618"/>
    </location>
</feature>
<feature type="compositionally biased region" description="Polar residues" evidence="2">
    <location>
        <begin position="1175"/>
        <end position="1186"/>
    </location>
</feature>
<feature type="region of interest" description="Disordered" evidence="2">
    <location>
        <begin position="101"/>
        <end position="133"/>
    </location>
</feature>
<feature type="compositionally biased region" description="Polar residues" evidence="2">
    <location>
        <begin position="1250"/>
        <end position="1260"/>
    </location>
</feature>
<name>A0A9P8KW40_9PEZI</name>
<feature type="coiled-coil region" evidence="1">
    <location>
        <begin position="899"/>
        <end position="948"/>
    </location>
</feature>
<dbReference type="PANTHER" id="PTHR45615:SF80">
    <property type="entry name" value="GRIP DOMAIN-CONTAINING PROTEIN"/>
    <property type="match status" value="1"/>
</dbReference>
<feature type="region of interest" description="Disordered" evidence="2">
    <location>
        <begin position="268"/>
        <end position="293"/>
    </location>
</feature>
<dbReference type="Proteomes" id="UP000698800">
    <property type="component" value="Unassembled WGS sequence"/>
</dbReference>
<evidence type="ECO:0000256" key="1">
    <source>
        <dbReference type="SAM" id="Coils"/>
    </source>
</evidence>
<evidence type="ECO:0000313" key="3">
    <source>
        <dbReference type="EMBL" id="KAH0538020.1"/>
    </source>
</evidence>
<evidence type="ECO:0000313" key="4">
    <source>
        <dbReference type="Proteomes" id="UP000698800"/>
    </source>
</evidence>
<evidence type="ECO:0000256" key="2">
    <source>
        <dbReference type="SAM" id="MobiDB-lite"/>
    </source>
</evidence>
<keyword evidence="1" id="KW-0175">Coiled coil</keyword>
<feature type="coiled-coil region" evidence="1">
    <location>
        <begin position="977"/>
        <end position="1032"/>
    </location>
</feature>
<gene>
    <name evidence="3" type="ORF">FGG08_005381</name>
</gene>
<feature type="region of interest" description="Disordered" evidence="2">
    <location>
        <begin position="1175"/>
        <end position="1298"/>
    </location>
</feature>